<evidence type="ECO:0000259" key="1">
    <source>
        <dbReference type="Pfam" id="PF07969"/>
    </source>
</evidence>
<dbReference type="STRING" id="1089455.MOPEL_009_00470"/>
<dbReference type="InterPro" id="IPR011059">
    <property type="entry name" value="Metal-dep_hydrolase_composite"/>
</dbReference>
<gene>
    <name evidence="2" type="ORF">MOPEL_009_00470</name>
</gene>
<dbReference type="Pfam" id="PF07969">
    <property type="entry name" value="Amidohydro_3"/>
    <property type="match status" value="1"/>
</dbReference>
<dbReference type="PANTHER" id="PTHR22642">
    <property type="entry name" value="IMIDAZOLONEPROPIONASE"/>
    <property type="match status" value="1"/>
</dbReference>
<dbReference type="Gene3D" id="3.20.20.140">
    <property type="entry name" value="Metal-dependent hydrolases"/>
    <property type="match status" value="2"/>
</dbReference>
<sequence>MSDCLVREVRLVDVEPGGSTRRRRPSAGEADDGEALFVDLRIQGGAVAEVGPGLRRRTGETVHEGGGRWAIPGLWDAHVHLGQWAATSTRLDVSSARDVGEVQAIVGAELAALPGDARDTICGFGYRTATWTQQPTVAALDALTDAVPVVLVSGDCHSGWLNTPALQLLGLPVREGVVAEKEWFDAFPLLEERLPGLRARAFTGYRTVVADAARRGVTGIVDLEFERGVDLWPDRFSRGGIDALRIRIGTYADGLDDVLHAGLRTGDPVGDGGGLLTMGPLKIISDGSLNTRTAHCCEPYADASTLEHPCGMRNLAVDDLRQLLEVARGRGLEVALHAIGDAAVRDALDVFQSTGARGSIEHAQLMRRADIPRLARLGVTASVQPAHLWDDRDVATHCWPDRADRCFPFRSILEAGGRLALGSDAPVSPLDPWLAMAAAVHRSADDREPWFADESLTVAEALACSLDGQGTLRVGSRGDVVLLDTDPLAMPDDTAEAAAVLREMPVAATILAGRLTHG</sequence>
<accession>H5UNP9</accession>
<comment type="caution">
    <text evidence="2">The sequence shown here is derived from an EMBL/GenBank/DDBJ whole genome shotgun (WGS) entry which is preliminary data.</text>
</comment>
<organism evidence="2 3">
    <name type="scientific">Mobilicoccus pelagius NBRC 104925</name>
    <dbReference type="NCBI Taxonomy" id="1089455"/>
    <lineage>
        <taxon>Bacteria</taxon>
        <taxon>Bacillati</taxon>
        <taxon>Actinomycetota</taxon>
        <taxon>Actinomycetes</taxon>
        <taxon>Micrococcales</taxon>
        <taxon>Dermatophilaceae</taxon>
        <taxon>Mobilicoccus</taxon>
    </lineage>
</organism>
<dbReference type="EMBL" id="BAFE01000009">
    <property type="protein sequence ID" value="GAB47357.1"/>
    <property type="molecule type" value="Genomic_DNA"/>
</dbReference>
<proteinExistence type="predicted"/>
<dbReference type="SUPFAM" id="SSF51556">
    <property type="entry name" value="Metallo-dependent hydrolases"/>
    <property type="match status" value="1"/>
</dbReference>
<feature type="domain" description="Amidohydrolase 3" evidence="1">
    <location>
        <begin position="67"/>
        <end position="516"/>
    </location>
</feature>
<dbReference type="GO" id="GO:0016810">
    <property type="term" value="F:hydrolase activity, acting on carbon-nitrogen (but not peptide) bonds"/>
    <property type="evidence" value="ECO:0007669"/>
    <property type="project" value="InterPro"/>
</dbReference>
<dbReference type="InterPro" id="IPR032466">
    <property type="entry name" value="Metal_Hydrolase"/>
</dbReference>
<dbReference type="SUPFAM" id="SSF51338">
    <property type="entry name" value="Composite domain of metallo-dependent hydrolases"/>
    <property type="match status" value="1"/>
</dbReference>
<evidence type="ECO:0000313" key="2">
    <source>
        <dbReference type="EMBL" id="GAB47357.1"/>
    </source>
</evidence>
<evidence type="ECO:0000313" key="3">
    <source>
        <dbReference type="Proteomes" id="UP000004367"/>
    </source>
</evidence>
<dbReference type="InterPro" id="IPR013108">
    <property type="entry name" value="Amidohydro_3"/>
</dbReference>
<keyword evidence="2" id="KW-0378">Hydrolase</keyword>
<protein>
    <submittedName>
        <fullName evidence="2">Putative hydrolase</fullName>
    </submittedName>
</protein>
<dbReference type="eggNOG" id="COG1574">
    <property type="taxonomic scope" value="Bacteria"/>
</dbReference>
<keyword evidence="3" id="KW-1185">Reference proteome</keyword>
<reference evidence="2 3" key="1">
    <citation type="submission" date="2012-02" db="EMBL/GenBank/DDBJ databases">
        <title>Whole genome shotgun sequence of Mobilicoccus pelagius NBRC 104925.</title>
        <authorList>
            <person name="Yoshida Y."/>
            <person name="Hosoyama A."/>
            <person name="Tsuchikane K."/>
            <person name="Katsumata H."/>
            <person name="Yamazaki S."/>
            <person name="Fujita N."/>
        </authorList>
    </citation>
    <scope>NUCLEOTIDE SEQUENCE [LARGE SCALE GENOMIC DNA]</scope>
    <source>
        <strain evidence="2 3">NBRC 104925</strain>
    </source>
</reference>
<dbReference type="PANTHER" id="PTHR22642:SF2">
    <property type="entry name" value="PROTEIN LONG AFTER FAR-RED 3"/>
    <property type="match status" value="1"/>
</dbReference>
<dbReference type="RefSeq" id="WP_009481255.1">
    <property type="nucleotide sequence ID" value="NZ_BAFE01000009.1"/>
</dbReference>
<name>H5UNP9_9MICO</name>
<dbReference type="Proteomes" id="UP000004367">
    <property type="component" value="Unassembled WGS sequence"/>
</dbReference>
<dbReference type="Gene3D" id="3.10.310.70">
    <property type="match status" value="1"/>
</dbReference>
<dbReference type="OrthoDB" id="3238066at2"/>
<dbReference type="AlphaFoldDB" id="H5UNP9"/>